<gene>
    <name evidence="2" type="ORF">NCGR_LOCUS11491</name>
</gene>
<dbReference type="CDD" id="cd01763">
    <property type="entry name" value="Ubl_SUMO_like"/>
    <property type="match status" value="2"/>
</dbReference>
<dbReference type="PROSITE" id="PS50053">
    <property type="entry name" value="UBIQUITIN_2"/>
    <property type="match status" value="2"/>
</dbReference>
<dbReference type="SMART" id="SM00213">
    <property type="entry name" value="UBQ"/>
    <property type="match status" value="2"/>
</dbReference>
<name>A0A811N8D4_9POAL</name>
<evidence type="ECO:0000313" key="3">
    <source>
        <dbReference type="Proteomes" id="UP000604825"/>
    </source>
</evidence>
<proteinExistence type="predicted"/>
<dbReference type="EMBL" id="CAJGYO010000003">
    <property type="protein sequence ID" value="CAD6217506.1"/>
    <property type="molecule type" value="Genomic_DNA"/>
</dbReference>
<dbReference type="InterPro" id="IPR029071">
    <property type="entry name" value="Ubiquitin-like_domsf"/>
</dbReference>
<comment type="caution">
    <text evidence="2">The sequence shown here is derived from an EMBL/GenBank/DDBJ whole genome shotgun (WGS) entry which is preliminary data.</text>
</comment>
<dbReference type="PANTHER" id="PTHR10562">
    <property type="entry name" value="SMALL UBIQUITIN-RELATED MODIFIER"/>
    <property type="match status" value="1"/>
</dbReference>
<dbReference type="Proteomes" id="UP000604825">
    <property type="component" value="Unassembled WGS sequence"/>
</dbReference>
<keyword evidence="3" id="KW-1185">Reference proteome</keyword>
<feature type="domain" description="Ubiquitin-like" evidence="1">
    <location>
        <begin position="132"/>
        <end position="203"/>
    </location>
</feature>
<feature type="domain" description="Ubiquitin-like" evidence="1">
    <location>
        <begin position="38"/>
        <end position="106"/>
    </location>
</feature>
<dbReference type="Pfam" id="PF11976">
    <property type="entry name" value="Rad60-SLD"/>
    <property type="match status" value="2"/>
</dbReference>
<dbReference type="OrthoDB" id="442921at2759"/>
<dbReference type="InterPro" id="IPR022617">
    <property type="entry name" value="Rad60/SUMO-like_dom"/>
</dbReference>
<protein>
    <recommendedName>
        <fullName evidence="1">Ubiquitin-like domain-containing protein</fullName>
    </recommendedName>
</protein>
<sequence>MVSPWRKEEPVAQPFRFAGGERGLVAAMAPAVAIKPAMLVTLKVQDTQRRVVARTMRRTDKLQGLMNYYYDMVCSPAPAGRFVFDGKRLKGEQTPEDLGMKSGDQIDFFGDLGATDGGDAAAEVDRKPVIKMDVTVKVQDTDGREVKRTVWITQKLKVLMDYYYDSVPDVTYGTGKFMYNGRQLKGGQTPAELKMEDEDEIVIDFFDDMMGGGCGWAAAAAAEQTPVPA</sequence>
<evidence type="ECO:0000313" key="2">
    <source>
        <dbReference type="EMBL" id="CAD6217506.1"/>
    </source>
</evidence>
<accession>A0A811N8D4</accession>
<dbReference type="AlphaFoldDB" id="A0A811N8D4"/>
<organism evidence="2 3">
    <name type="scientific">Miscanthus lutarioriparius</name>
    <dbReference type="NCBI Taxonomy" id="422564"/>
    <lineage>
        <taxon>Eukaryota</taxon>
        <taxon>Viridiplantae</taxon>
        <taxon>Streptophyta</taxon>
        <taxon>Embryophyta</taxon>
        <taxon>Tracheophyta</taxon>
        <taxon>Spermatophyta</taxon>
        <taxon>Magnoliopsida</taxon>
        <taxon>Liliopsida</taxon>
        <taxon>Poales</taxon>
        <taxon>Poaceae</taxon>
        <taxon>PACMAD clade</taxon>
        <taxon>Panicoideae</taxon>
        <taxon>Andropogonodae</taxon>
        <taxon>Andropogoneae</taxon>
        <taxon>Saccharinae</taxon>
        <taxon>Miscanthus</taxon>
    </lineage>
</organism>
<dbReference type="InterPro" id="IPR000626">
    <property type="entry name" value="Ubiquitin-like_dom"/>
</dbReference>
<evidence type="ECO:0000259" key="1">
    <source>
        <dbReference type="PROSITE" id="PS50053"/>
    </source>
</evidence>
<dbReference type="Gene3D" id="3.10.20.90">
    <property type="entry name" value="Phosphatidylinositol 3-kinase Catalytic Subunit, Chain A, domain 1"/>
    <property type="match status" value="2"/>
</dbReference>
<dbReference type="SUPFAM" id="SSF54236">
    <property type="entry name" value="Ubiquitin-like"/>
    <property type="match status" value="2"/>
</dbReference>
<reference evidence="2" key="1">
    <citation type="submission" date="2020-10" db="EMBL/GenBank/DDBJ databases">
        <authorList>
            <person name="Han B."/>
            <person name="Lu T."/>
            <person name="Zhao Q."/>
            <person name="Huang X."/>
            <person name="Zhao Y."/>
        </authorList>
    </citation>
    <scope>NUCLEOTIDE SEQUENCE</scope>
</reference>